<dbReference type="SUPFAM" id="SSF46626">
    <property type="entry name" value="Cytochrome c"/>
    <property type="match status" value="1"/>
</dbReference>
<feature type="domain" description="Cytochrome c" evidence="9">
    <location>
        <begin position="332"/>
        <end position="433"/>
    </location>
</feature>
<dbReference type="InterPro" id="IPR009056">
    <property type="entry name" value="Cyt_c-like_dom"/>
</dbReference>
<comment type="similarity">
    <text evidence="2">Belongs to the cytochrome c family.</text>
</comment>
<evidence type="ECO:0000256" key="7">
    <source>
        <dbReference type="ARBA" id="ARBA00023004"/>
    </source>
</evidence>
<dbReference type="AlphaFoldDB" id="A0A158QEP0"/>
<reference evidence="10 11" key="2">
    <citation type="submission" date="2018-11" db="EMBL/GenBank/DDBJ databases">
        <authorList>
            <consortium name="Pathogen Informatics"/>
        </authorList>
    </citation>
    <scope>NUCLEOTIDE SEQUENCE [LARGE SCALE GENOMIC DNA]</scope>
</reference>
<evidence type="ECO:0000256" key="5">
    <source>
        <dbReference type="ARBA" id="ARBA00022723"/>
    </source>
</evidence>
<dbReference type="InterPro" id="IPR036909">
    <property type="entry name" value="Cyt_c-like_dom_sf"/>
</dbReference>
<evidence type="ECO:0000313" key="12">
    <source>
        <dbReference type="WBParaSite" id="HDID_0000770501-mRNA-1"/>
    </source>
</evidence>
<evidence type="ECO:0000256" key="3">
    <source>
        <dbReference type="ARBA" id="ARBA00022448"/>
    </source>
</evidence>
<organism evidence="12">
    <name type="scientific">Hymenolepis diminuta</name>
    <name type="common">Rat tapeworm</name>
    <dbReference type="NCBI Taxonomy" id="6216"/>
    <lineage>
        <taxon>Eukaryota</taxon>
        <taxon>Metazoa</taxon>
        <taxon>Spiralia</taxon>
        <taxon>Lophotrochozoa</taxon>
        <taxon>Platyhelminthes</taxon>
        <taxon>Cestoda</taxon>
        <taxon>Eucestoda</taxon>
        <taxon>Cyclophyllidea</taxon>
        <taxon>Hymenolepididae</taxon>
        <taxon>Hymenolepis</taxon>
    </lineage>
</organism>
<dbReference type="PANTHER" id="PTHR11961">
    <property type="entry name" value="CYTOCHROME C"/>
    <property type="match status" value="1"/>
</dbReference>
<dbReference type="InterPro" id="IPR002327">
    <property type="entry name" value="Cyt_c_1A/1B"/>
</dbReference>
<evidence type="ECO:0000256" key="1">
    <source>
        <dbReference type="ARBA" id="ARBA00004569"/>
    </source>
</evidence>
<dbReference type="GO" id="GO:0005758">
    <property type="term" value="C:mitochondrial intermembrane space"/>
    <property type="evidence" value="ECO:0007669"/>
    <property type="project" value="UniProtKB-SubCell"/>
</dbReference>
<dbReference type="GO" id="GO:0009055">
    <property type="term" value="F:electron transfer activity"/>
    <property type="evidence" value="ECO:0007669"/>
    <property type="project" value="InterPro"/>
</dbReference>
<accession>A0A158QEP0</accession>
<dbReference type="Pfam" id="PF00034">
    <property type="entry name" value="Cytochrom_C"/>
    <property type="match status" value="1"/>
</dbReference>
<dbReference type="PRINTS" id="PR00604">
    <property type="entry name" value="CYTCHRMECIAB"/>
</dbReference>
<keyword evidence="4 8" id="KW-0349">Heme</keyword>
<dbReference type="EMBL" id="UYSG01010967">
    <property type="protein sequence ID" value="VDL60021.1"/>
    <property type="molecule type" value="Genomic_DNA"/>
</dbReference>
<dbReference type="STRING" id="6216.A0A158QEP0"/>
<dbReference type="FunFam" id="1.10.760.10:FF:000001">
    <property type="entry name" value="Cytochrome c iso-1"/>
    <property type="match status" value="1"/>
</dbReference>
<evidence type="ECO:0000256" key="6">
    <source>
        <dbReference type="ARBA" id="ARBA00022982"/>
    </source>
</evidence>
<dbReference type="GO" id="GO:0046872">
    <property type="term" value="F:metal ion binding"/>
    <property type="evidence" value="ECO:0007669"/>
    <property type="project" value="UniProtKB-KW"/>
</dbReference>
<dbReference type="OrthoDB" id="449280at2759"/>
<evidence type="ECO:0000256" key="8">
    <source>
        <dbReference type="PROSITE-ProRule" id="PRU00433"/>
    </source>
</evidence>
<proteinExistence type="inferred from homology"/>
<gene>
    <name evidence="10" type="ORF">HDID_LOCUS7703</name>
</gene>
<evidence type="ECO:0000313" key="10">
    <source>
        <dbReference type="EMBL" id="VDL60021.1"/>
    </source>
</evidence>
<protein>
    <submittedName>
        <fullName evidence="12">Cytochrome c domain-containing protein</fullName>
    </submittedName>
</protein>
<keyword evidence="3" id="KW-0813">Transport</keyword>
<comment type="subcellular location">
    <subcellularLocation>
        <location evidence="1">Mitochondrion intermembrane space</location>
    </subcellularLocation>
</comment>
<dbReference type="Proteomes" id="UP000274504">
    <property type="component" value="Unassembled WGS sequence"/>
</dbReference>
<dbReference type="WBParaSite" id="HDID_0000770501-mRNA-1">
    <property type="protein sequence ID" value="HDID_0000770501-mRNA-1"/>
    <property type="gene ID" value="HDID_0000770501"/>
</dbReference>
<keyword evidence="7 8" id="KW-0408">Iron</keyword>
<keyword evidence="6" id="KW-0249">Electron transport</keyword>
<keyword evidence="5 8" id="KW-0479">Metal-binding</keyword>
<evidence type="ECO:0000256" key="4">
    <source>
        <dbReference type="ARBA" id="ARBA00022617"/>
    </source>
</evidence>
<sequence length="434" mass="49319">MALKFIRSNAVLFQAVNLSEILSKSRSHWSIDFLTQVLQTCSRAITLYPNDLRQVNECVSSLLNLRRNPLNFIGLFHSIYYRATPIGLFDPQMCHIRRSIVIIGERGLGKEFVLKCIWQLAPEAFYIPSNVFEVEDFYDEHETGTHWPLALGRLDDILRKQKKKDKKIQDGRNDIYWSISSNSSITTTQFLGQQKKTGTQISSEMLDCARRTIKVGKIPILVVAPPVLNEWRASAELAALTVLLKPSKLKAYSDMPTELENIDICLIHSPWNPSKTAKSIVETFYNLNNDKRPCTISWKPSLCHICFMTIYILLSTARTVQQGHTYTLFVMGDVEKGKKLFIQRCSQCHTIDKGGTNKTGPNLHGLFGRQSGQVAGYEYTASNKNRGVIWNEETLNEYLINPKKYIPGTKMVFAGLKKESDRADLIAYLKQASK</sequence>
<dbReference type="Gene3D" id="1.10.760.10">
    <property type="entry name" value="Cytochrome c-like domain"/>
    <property type="match status" value="1"/>
</dbReference>
<evidence type="ECO:0000256" key="2">
    <source>
        <dbReference type="ARBA" id="ARBA00006488"/>
    </source>
</evidence>
<evidence type="ECO:0000259" key="9">
    <source>
        <dbReference type="PROSITE" id="PS51007"/>
    </source>
</evidence>
<name>A0A158QEP0_HYMDI</name>
<dbReference type="PROSITE" id="PS51007">
    <property type="entry name" value="CYTC"/>
    <property type="match status" value="1"/>
</dbReference>
<evidence type="ECO:0000313" key="11">
    <source>
        <dbReference type="Proteomes" id="UP000274504"/>
    </source>
</evidence>
<dbReference type="GO" id="GO:0020037">
    <property type="term" value="F:heme binding"/>
    <property type="evidence" value="ECO:0007669"/>
    <property type="project" value="InterPro"/>
</dbReference>
<reference evidence="12" key="1">
    <citation type="submission" date="2016-04" db="UniProtKB">
        <authorList>
            <consortium name="WormBaseParasite"/>
        </authorList>
    </citation>
    <scope>IDENTIFICATION</scope>
</reference>